<dbReference type="SMART" id="SM00342">
    <property type="entry name" value="HTH_ARAC"/>
    <property type="match status" value="1"/>
</dbReference>
<keyword evidence="6" id="KW-1185">Reference proteome</keyword>
<dbReference type="GO" id="GO:0003700">
    <property type="term" value="F:DNA-binding transcription factor activity"/>
    <property type="evidence" value="ECO:0007669"/>
    <property type="project" value="InterPro"/>
</dbReference>
<accession>A0A2V4A3X5</accession>
<dbReference type="InterPro" id="IPR018060">
    <property type="entry name" value="HTH_AraC"/>
</dbReference>
<keyword evidence="1" id="KW-0805">Transcription regulation</keyword>
<reference evidence="5 6" key="1">
    <citation type="submission" date="2018-05" db="EMBL/GenBank/DDBJ databases">
        <title>Marinifilum breve JC075T sp. nov., a marine bacterium isolated from Yongle Blue Hole in the South China Sea.</title>
        <authorList>
            <person name="Fu T."/>
        </authorList>
    </citation>
    <scope>NUCLEOTIDE SEQUENCE [LARGE SCALE GENOMIC DNA]</scope>
    <source>
        <strain evidence="5 6">JC075</strain>
    </source>
</reference>
<gene>
    <name evidence="5" type="ORF">DF185_05240</name>
</gene>
<protein>
    <recommendedName>
        <fullName evidence="4">HTH araC/xylS-type domain-containing protein</fullName>
    </recommendedName>
</protein>
<dbReference type="AlphaFoldDB" id="A0A2V4A3X5"/>
<proteinExistence type="predicted"/>
<dbReference type="EMBL" id="QFLI01000002">
    <property type="protein sequence ID" value="PXY02050.1"/>
    <property type="molecule type" value="Genomic_DNA"/>
</dbReference>
<dbReference type="PROSITE" id="PS01124">
    <property type="entry name" value="HTH_ARAC_FAMILY_2"/>
    <property type="match status" value="1"/>
</dbReference>
<evidence type="ECO:0000256" key="3">
    <source>
        <dbReference type="ARBA" id="ARBA00023163"/>
    </source>
</evidence>
<dbReference type="Pfam" id="PF12833">
    <property type="entry name" value="HTH_18"/>
    <property type="match status" value="1"/>
</dbReference>
<dbReference type="OrthoDB" id="1116352at2"/>
<evidence type="ECO:0000256" key="2">
    <source>
        <dbReference type="ARBA" id="ARBA00023125"/>
    </source>
</evidence>
<dbReference type="PRINTS" id="PR00032">
    <property type="entry name" value="HTHARAC"/>
</dbReference>
<name>A0A2V4A3X5_9BACT</name>
<dbReference type="InterPro" id="IPR009057">
    <property type="entry name" value="Homeodomain-like_sf"/>
</dbReference>
<keyword evidence="3" id="KW-0804">Transcription</keyword>
<evidence type="ECO:0000313" key="6">
    <source>
        <dbReference type="Proteomes" id="UP000248079"/>
    </source>
</evidence>
<dbReference type="SUPFAM" id="SSF46689">
    <property type="entry name" value="Homeodomain-like"/>
    <property type="match status" value="1"/>
</dbReference>
<evidence type="ECO:0000259" key="4">
    <source>
        <dbReference type="PROSITE" id="PS01124"/>
    </source>
</evidence>
<dbReference type="RefSeq" id="WP_110359684.1">
    <property type="nucleotide sequence ID" value="NZ_QFLI01000002.1"/>
</dbReference>
<dbReference type="InterPro" id="IPR053142">
    <property type="entry name" value="PchR_regulatory_protein"/>
</dbReference>
<sequence length="337" mass="39597">MSHFNREMSSANTMSKEEYLFLLKDFYKDLNLPYKYQDRNENHFRLERKCLPGISLNLVEFRVPYNLRYLNPDHEPIFSIGFMIQGQLDYIIHERKYSFNTGQNNIIVVPNEDRPSLLFKAHTFYSYRSCIFERDYLEHLFSRYPEKLKALYANYQNGKYSTLKPDNLINTREIQFIIQQIDGEFAKPQPDDLYLEAKILELLSLQIQSSTCENFAAFNLKACDRDKIREAEFLLTKDLNQAYTIEQLSREVGLNTKKLKMGFKQIFGNTIHVHLLAHKMKRACHLLLKSDLNIAEVGLECGFDNASHFSTAFKKQFGVRPLDFRRGKSNMSSISKM</sequence>
<dbReference type="PANTHER" id="PTHR47893:SF1">
    <property type="entry name" value="REGULATORY PROTEIN PCHR"/>
    <property type="match status" value="1"/>
</dbReference>
<evidence type="ECO:0000256" key="1">
    <source>
        <dbReference type="ARBA" id="ARBA00023015"/>
    </source>
</evidence>
<dbReference type="PANTHER" id="PTHR47893">
    <property type="entry name" value="REGULATORY PROTEIN PCHR"/>
    <property type="match status" value="1"/>
</dbReference>
<keyword evidence="2" id="KW-0238">DNA-binding</keyword>
<dbReference type="GO" id="GO:0043565">
    <property type="term" value="F:sequence-specific DNA binding"/>
    <property type="evidence" value="ECO:0007669"/>
    <property type="project" value="InterPro"/>
</dbReference>
<dbReference type="Gene3D" id="1.10.10.60">
    <property type="entry name" value="Homeodomain-like"/>
    <property type="match status" value="2"/>
</dbReference>
<feature type="domain" description="HTH araC/xylS-type" evidence="4">
    <location>
        <begin position="229"/>
        <end position="327"/>
    </location>
</feature>
<evidence type="ECO:0000313" key="5">
    <source>
        <dbReference type="EMBL" id="PXY02050.1"/>
    </source>
</evidence>
<comment type="caution">
    <text evidence="5">The sequence shown here is derived from an EMBL/GenBank/DDBJ whole genome shotgun (WGS) entry which is preliminary data.</text>
</comment>
<dbReference type="InterPro" id="IPR020449">
    <property type="entry name" value="Tscrpt_reg_AraC-type_HTH"/>
</dbReference>
<organism evidence="5 6">
    <name type="scientific">Marinifilum breve</name>
    <dbReference type="NCBI Taxonomy" id="2184082"/>
    <lineage>
        <taxon>Bacteria</taxon>
        <taxon>Pseudomonadati</taxon>
        <taxon>Bacteroidota</taxon>
        <taxon>Bacteroidia</taxon>
        <taxon>Marinilabiliales</taxon>
        <taxon>Marinifilaceae</taxon>
    </lineage>
</organism>
<dbReference type="Proteomes" id="UP000248079">
    <property type="component" value="Unassembled WGS sequence"/>
</dbReference>